<evidence type="ECO:0000313" key="2">
    <source>
        <dbReference type="Proteomes" id="UP000215914"/>
    </source>
</evidence>
<reference evidence="1" key="2">
    <citation type="submission" date="2020-06" db="EMBL/GenBank/DDBJ databases">
        <title>Helianthus annuus Genome sequencing and assembly Release 2.</title>
        <authorList>
            <person name="Gouzy J."/>
            <person name="Langlade N."/>
            <person name="Munos S."/>
        </authorList>
    </citation>
    <scope>NUCLEOTIDE SEQUENCE</scope>
    <source>
        <tissue evidence="1">Leaves</tissue>
    </source>
</reference>
<reference evidence="1" key="1">
    <citation type="journal article" date="2017" name="Nature">
        <title>The sunflower genome provides insights into oil metabolism, flowering and Asterid evolution.</title>
        <authorList>
            <person name="Badouin H."/>
            <person name="Gouzy J."/>
            <person name="Grassa C.J."/>
            <person name="Murat F."/>
            <person name="Staton S.E."/>
            <person name="Cottret L."/>
            <person name="Lelandais-Briere C."/>
            <person name="Owens G.L."/>
            <person name="Carrere S."/>
            <person name="Mayjonade B."/>
            <person name="Legrand L."/>
            <person name="Gill N."/>
            <person name="Kane N.C."/>
            <person name="Bowers J.E."/>
            <person name="Hubner S."/>
            <person name="Bellec A."/>
            <person name="Berard A."/>
            <person name="Berges H."/>
            <person name="Blanchet N."/>
            <person name="Boniface M.C."/>
            <person name="Brunel D."/>
            <person name="Catrice O."/>
            <person name="Chaidir N."/>
            <person name="Claudel C."/>
            <person name="Donnadieu C."/>
            <person name="Faraut T."/>
            <person name="Fievet G."/>
            <person name="Helmstetter N."/>
            <person name="King M."/>
            <person name="Knapp S.J."/>
            <person name="Lai Z."/>
            <person name="Le Paslier M.C."/>
            <person name="Lippi Y."/>
            <person name="Lorenzon L."/>
            <person name="Mandel J.R."/>
            <person name="Marage G."/>
            <person name="Marchand G."/>
            <person name="Marquand E."/>
            <person name="Bret-Mestries E."/>
            <person name="Morien E."/>
            <person name="Nambeesan S."/>
            <person name="Nguyen T."/>
            <person name="Pegot-Espagnet P."/>
            <person name="Pouilly N."/>
            <person name="Raftis F."/>
            <person name="Sallet E."/>
            <person name="Schiex T."/>
            <person name="Thomas J."/>
            <person name="Vandecasteele C."/>
            <person name="Vares D."/>
            <person name="Vear F."/>
            <person name="Vautrin S."/>
            <person name="Crespi M."/>
            <person name="Mangin B."/>
            <person name="Burke J.M."/>
            <person name="Salse J."/>
            <person name="Munos S."/>
            <person name="Vincourt P."/>
            <person name="Rieseberg L.H."/>
            <person name="Langlade N.B."/>
        </authorList>
    </citation>
    <scope>NUCLEOTIDE SEQUENCE</scope>
    <source>
        <tissue evidence="1">Leaves</tissue>
    </source>
</reference>
<dbReference type="EMBL" id="MNCJ02000321">
    <property type="protein sequence ID" value="KAF5802232.1"/>
    <property type="molecule type" value="Genomic_DNA"/>
</dbReference>
<protein>
    <submittedName>
        <fullName evidence="1">Uncharacterized protein</fullName>
    </submittedName>
</protein>
<keyword evidence="2" id="KW-1185">Reference proteome</keyword>
<dbReference type="Proteomes" id="UP000215914">
    <property type="component" value="Unassembled WGS sequence"/>
</dbReference>
<gene>
    <name evidence="1" type="ORF">HanXRQr2_Chr06g0257191</name>
</gene>
<accession>A0A9K3ISY7</accession>
<organism evidence="1 2">
    <name type="scientific">Helianthus annuus</name>
    <name type="common">Common sunflower</name>
    <dbReference type="NCBI Taxonomy" id="4232"/>
    <lineage>
        <taxon>Eukaryota</taxon>
        <taxon>Viridiplantae</taxon>
        <taxon>Streptophyta</taxon>
        <taxon>Embryophyta</taxon>
        <taxon>Tracheophyta</taxon>
        <taxon>Spermatophyta</taxon>
        <taxon>Magnoliopsida</taxon>
        <taxon>eudicotyledons</taxon>
        <taxon>Gunneridae</taxon>
        <taxon>Pentapetalae</taxon>
        <taxon>asterids</taxon>
        <taxon>campanulids</taxon>
        <taxon>Asterales</taxon>
        <taxon>Asteraceae</taxon>
        <taxon>Asteroideae</taxon>
        <taxon>Heliantheae alliance</taxon>
        <taxon>Heliantheae</taxon>
        <taxon>Helianthus</taxon>
    </lineage>
</organism>
<sequence length="56" mass="6730">MKWIFCSTVLCKYTNMFWIFDLIISFKSNKIIMTHTHKESDLTPEKQRGGRLSQIY</sequence>
<proteinExistence type="predicted"/>
<dbReference type="AlphaFoldDB" id="A0A9K3ISY7"/>
<dbReference type="Gramene" id="mRNA:HanXRQr2_Chr06g0257191">
    <property type="protein sequence ID" value="CDS:HanXRQr2_Chr06g0257191.1"/>
    <property type="gene ID" value="HanXRQr2_Chr06g0257191"/>
</dbReference>
<name>A0A9K3ISY7_HELAN</name>
<comment type="caution">
    <text evidence="1">The sequence shown here is derived from an EMBL/GenBank/DDBJ whole genome shotgun (WGS) entry which is preliminary data.</text>
</comment>
<evidence type="ECO:0000313" key="1">
    <source>
        <dbReference type="EMBL" id="KAF5802232.1"/>
    </source>
</evidence>